<organism evidence="1">
    <name type="scientific">Anguilla anguilla</name>
    <name type="common">European freshwater eel</name>
    <name type="synonym">Muraena anguilla</name>
    <dbReference type="NCBI Taxonomy" id="7936"/>
    <lineage>
        <taxon>Eukaryota</taxon>
        <taxon>Metazoa</taxon>
        <taxon>Chordata</taxon>
        <taxon>Craniata</taxon>
        <taxon>Vertebrata</taxon>
        <taxon>Euteleostomi</taxon>
        <taxon>Actinopterygii</taxon>
        <taxon>Neopterygii</taxon>
        <taxon>Teleostei</taxon>
        <taxon>Anguilliformes</taxon>
        <taxon>Anguillidae</taxon>
        <taxon>Anguilla</taxon>
    </lineage>
</organism>
<proteinExistence type="predicted"/>
<name>A0A0E9SKK5_ANGAN</name>
<reference evidence="1" key="2">
    <citation type="journal article" date="2015" name="Fish Shellfish Immunol.">
        <title>Early steps in the European eel (Anguilla anguilla)-Vibrio vulnificus interaction in the gills: Role of the RtxA13 toxin.</title>
        <authorList>
            <person name="Callol A."/>
            <person name="Pajuelo D."/>
            <person name="Ebbesson L."/>
            <person name="Teles M."/>
            <person name="MacKenzie S."/>
            <person name="Amaro C."/>
        </authorList>
    </citation>
    <scope>NUCLEOTIDE SEQUENCE</scope>
</reference>
<dbReference type="AlphaFoldDB" id="A0A0E9SKK5"/>
<sequence length="39" mass="4338">MCLSRCIIGGICIMSRVCIQSNSFALNTKKKITQPDHVQ</sequence>
<accession>A0A0E9SKK5</accession>
<evidence type="ECO:0000313" key="1">
    <source>
        <dbReference type="EMBL" id="JAH41909.1"/>
    </source>
</evidence>
<reference evidence="1" key="1">
    <citation type="submission" date="2014-11" db="EMBL/GenBank/DDBJ databases">
        <authorList>
            <person name="Amaro Gonzalez C."/>
        </authorList>
    </citation>
    <scope>NUCLEOTIDE SEQUENCE</scope>
</reference>
<protein>
    <submittedName>
        <fullName evidence="1">Uncharacterized protein</fullName>
    </submittedName>
</protein>
<dbReference type="EMBL" id="GBXM01066668">
    <property type="protein sequence ID" value="JAH41909.1"/>
    <property type="molecule type" value="Transcribed_RNA"/>
</dbReference>